<feature type="binding site" evidence="8 11">
    <location>
        <begin position="261"/>
        <end position="264"/>
    </location>
    <ligand>
        <name>substrate</name>
    </ligand>
</feature>
<evidence type="ECO:0000256" key="9">
    <source>
        <dbReference type="NCBIfam" id="TIGR01307"/>
    </source>
</evidence>
<feature type="binding site" evidence="8 12">
    <location>
        <position position="391"/>
    </location>
    <ligand>
        <name>Mn(2+)</name>
        <dbReference type="ChEBI" id="CHEBI:29035"/>
        <label>1</label>
    </ligand>
</feature>
<dbReference type="SUPFAM" id="SSF53649">
    <property type="entry name" value="Alkaline phosphatase-like"/>
    <property type="match status" value="1"/>
</dbReference>
<comment type="similarity">
    <text evidence="3 8">Belongs to the BPG-independent phosphoglycerate mutase family.</text>
</comment>
<dbReference type="InterPro" id="IPR011258">
    <property type="entry name" value="BPG-indep_PGM_N"/>
</dbReference>
<dbReference type="Pfam" id="PF06415">
    <property type="entry name" value="iPGM_N"/>
    <property type="match status" value="1"/>
</dbReference>
<dbReference type="SUPFAM" id="SSF64158">
    <property type="entry name" value="2,3-Bisphosphoglycerate-independent phosphoglycerate mutase, substrate-binding domain"/>
    <property type="match status" value="1"/>
</dbReference>
<feature type="binding site" evidence="8 11">
    <location>
        <begin position="156"/>
        <end position="157"/>
    </location>
    <ligand>
        <name>substrate</name>
    </ligand>
</feature>
<protein>
    <recommendedName>
        <fullName evidence="8 9">2,3-bisphosphoglycerate-independent phosphoglycerate mutase</fullName>
        <shortName evidence="8">BPG-independent PGAM</shortName>
        <shortName evidence="8">Phosphoglyceromutase</shortName>
        <shortName evidence="8">iPGM</shortName>
        <ecNumber evidence="8 9">5.4.2.12</ecNumber>
    </recommendedName>
</protein>
<feature type="binding site" evidence="8 12">
    <location>
        <position position="13"/>
    </location>
    <ligand>
        <name>Mn(2+)</name>
        <dbReference type="ChEBI" id="CHEBI:29035"/>
        <label>2</label>
    </ligand>
</feature>
<comment type="subunit">
    <text evidence="8">Monomer.</text>
</comment>
<feature type="domain" description="BPG-independent PGAM N-terminal" evidence="14">
    <location>
        <begin position="96"/>
        <end position="287"/>
    </location>
</feature>
<reference evidence="15 16" key="1">
    <citation type="submission" date="2017-09" db="EMBL/GenBank/DDBJ databases">
        <title>Depth-based differentiation of microbial function through sediment-hosted aquifers and enrichment of novel symbionts in the deep terrestrial subsurface.</title>
        <authorList>
            <person name="Probst A.J."/>
            <person name="Ladd B."/>
            <person name="Jarett J.K."/>
            <person name="Geller-Mcgrath D.E."/>
            <person name="Sieber C.M."/>
            <person name="Emerson J.B."/>
            <person name="Anantharaman K."/>
            <person name="Thomas B.C."/>
            <person name="Malmstrom R."/>
            <person name="Stieglmeier M."/>
            <person name="Klingl A."/>
            <person name="Woyke T."/>
            <person name="Ryan C.M."/>
            <person name="Banfield J.F."/>
        </authorList>
    </citation>
    <scope>NUCLEOTIDE SEQUENCE [LARGE SCALE GENOMIC DNA]</scope>
    <source>
        <strain evidence="15">CG22_combo_CG10-13_8_21_14_all_33_16</strain>
    </source>
</reference>
<keyword evidence="6 8" id="KW-0464">Manganese</keyword>
<evidence type="ECO:0000256" key="8">
    <source>
        <dbReference type="HAMAP-Rule" id="MF_01038"/>
    </source>
</evidence>
<dbReference type="InterPro" id="IPR006124">
    <property type="entry name" value="Metalloenzyme"/>
</dbReference>
<dbReference type="GO" id="GO:0030145">
    <property type="term" value="F:manganese ion binding"/>
    <property type="evidence" value="ECO:0007669"/>
    <property type="project" value="UniProtKB-UniRule"/>
</dbReference>
<comment type="pathway">
    <text evidence="2 8">Carbohydrate degradation; glycolysis; pyruvate from D-glyceraldehyde 3-phosphate: step 3/5.</text>
</comment>
<dbReference type="UniPathway" id="UPA00109">
    <property type="reaction ID" value="UER00186"/>
</dbReference>
<evidence type="ECO:0000313" key="16">
    <source>
        <dbReference type="Proteomes" id="UP000230802"/>
    </source>
</evidence>
<feature type="active site" description="Phosphoserine intermediate" evidence="8 10">
    <location>
        <position position="63"/>
    </location>
</feature>
<dbReference type="GO" id="GO:0006096">
    <property type="term" value="P:glycolytic process"/>
    <property type="evidence" value="ECO:0007669"/>
    <property type="project" value="UniProtKB-UniRule"/>
</dbReference>
<comment type="cofactor">
    <cofactor evidence="8">
        <name>Mn(2+)</name>
        <dbReference type="ChEBI" id="CHEBI:29035"/>
    </cofactor>
    <text evidence="8">Binds 2 manganese ions per subunit.</text>
</comment>
<keyword evidence="4 8" id="KW-0479">Metal-binding</keyword>
<evidence type="ECO:0000259" key="14">
    <source>
        <dbReference type="Pfam" id="PF06415"/>
    </source>
</evidence>
<dbReference type="Gene3D" id="3.40.720.10">
    <property type="entry name" value="Alkaline Phosphatase, subunit A"/>
    <property type="match status" value="1"/>
</dbReference>
<evidence type="ECO:0000256" key="12">
    <source>
        <dbReference type="PIRSR" id="PIRSR001492-3"/>
    </source>
</evidence>
<sequence length="505" mass="57110">MYSMKKVALIVLDGWGIGKNEKNNAIYEAKPRFFNYLLANFPNTELQASGEFVGLPKGQIGGSEVGHLTMGAGKVLTESLTRINLAFSDQSGVNNILHIPTFQQFIKNAQQKPAHLIGLISDGGVHSHINHLFSLLKIMKQQNCLSPNIHFISDGRDTPTQSGIIFAQQLLQLINQLKFGKVVTLLGRFFAMDRDNNLDRTKKAVSNILGESISIHLVGLIKAFENSYQQQITDEFIEPIVVDQDYSRVNDNEPFFFFNFRADRMRQLISMLKEKLPDSSFFTMTRYGDDYPYKVIFEKEKVDITLGKIISDHGLYQLRAAETEKAPHVTYFFNGGTEVVYKNEHRIICSSNKVKHDVMPEMKAKEITNNVIDFVTKKSPDFILVNYANSDMVGHTGNFPAIITAIQTLDRELERLCSYLIKQDYICVITADHGNSDLTYDLKTKEINTAHTLNPVPFIIYSSGNKYQLKPIEIVSFGLSDVAGTILDLMKIEKPKKEFNSLLEK</sequence>
<feature type="binding site" evidence="8 12">
    <location>
        <position position="451"/>
    </location>
    <ligand>
        <name>Mn(2+)</name>
        <dbReference type="ChEBI" id="CHEBI:29035"/>
        <label>1</label>
    </ligand>
</feature>
<keyword evidence="5 8" id="KW-0324">Glycolysis</keyword>
<evidence type="ECO:0000313" key="15">
    <source>
        <dbReference type="EMBL" id="PIP63965.1"/>
    </source>
</evidence>
<dbReference type="PANTHER" id="PTHR31637:SF0">
    <property type="entry name" value="2,3-BISPHOSPHOGLYCERATE-INDEPENDENT PHOSPHOGLYCERATE MUTASE"/>
    <property type="match status" value="1"/>
</dbReference>
<evidence type="ECO:0000256" key="7">
    <source>
        <dbReference type="ARBA" id="ARBA00023235"/>
    </source>
</evidence>
<evidence type="ECO:0000256" key="4">
    <source>
        <dbReference type="ARBA" id="ARBA00022723"/>
    </source>
</evidence>
<feature type="binding site" evidence="8 12">
    <location>
        <position position="63"/>
    </location>
    <ligand>
        <name>Mn(2+)</name>
        <dbReference type="ChEBI" id="CHEBI:29035"/>
        <label>2</label>
    </ligand>
</feature>
<dbReference type="NCBIfam" id="TIGR01307">
    <property type="entry name" value="pgm_bpd_ind"/>
    <property type="match status" value="1"/>
</dbReference>
<dbReference type="InterPro" id="IPR005995">
    <property type="entry name" value="Pgm_bpd_ind"/>
</dbReference>
<dbReference type="HAMAP" id="MF_01038">
    <property type="entry name" value="GpmI"/>
    <property type="match status" value="1"/>
</dbReference>
<feature type="binding site" evidence="8 12">
    <location>
        <position position="432"/>
    </location>
    <ligand>
        <name>Mn(2+)</name>
        <dbReference type="ChEBI" id="CHEBI:29035"/>
        <label>2</label>
    </ligand>
</feature>
<proteinExistence type="inferred from homology"/>
<feature type="binding site" evidence="8 11">
    <location>
        <position position="194"/>
    </location>
    <ligand>
        <name>substrate</name>
    </ligand>
</feature>
<dbReference type="InterPro" id="IPR036646">
    <property type="entry name" value="PGAM_B_sf"/>
</dbReference>
<dbReference type="PANTHER" id="PTHR31637">
    <property type="entry name" value="2,3-BISPHOSPHOGLYCERATE-INDEPENDENT PHOSPHOGLYCERATE MUTASE"/>
    <property type="match status" value="1"/>
</dbReference>
<feature type="binding site" evidence="8 11">
    <location>
        <position position="325"/>
    </location>
    <ligand>
        <name>substrate</name>
    </ligand>
</feature>
<feature type="binding site" evidence="8 12">
    <location>
        <position position="395"/>
    </location>
    <ligand>
        <name>Mn(2+)</name>
        <dbReference type="ChEBI" id="CHEBI:29035"/>
        <label>1</label>
    </ligand>
</feature>
<organism evidence="15 16">
    <name type="scientific">Candidatus Roizmanbacteria bacterium CG22_combo_CG10-13_8_21_14_all_33_16</name>
    <dbReference type="NCBI Taxonomy" id="1974859"/>
    <lineage>
        <taxon>Bacteria</taxon>
        <taxon>Candidatus Roizmaniibacteriota</taxon>
    </lineage>
</organism>
<gene>
    <name evidence="8" type="primary">gpmI</name>
    <name evidence="15" type="ORF">COW96_05195</name>
</gene>
<feature type="binding site" evidence="8 11">
    <location>
        <position position="188"/>
    </location>
    <ligand>
        <name>substrate</name>
    </ligand>
</feature>
<dbReference type="PIRSF" id="PIRSF001492">
    <property type="entry name" value="IPGAM"/>
    <property type="match status" value="1"/>
</dbReference>
<evidence type="ECO:0000256" key="1">
    <source>
        <dbReference type="ARBA" id="ARBA00000370"/>
    </source>
</evidence>
<feature type="domain" description="Metalloenzyme" evidence="13">
    <location>
        <begin position="5"/>
        <end position="494"/>
    </location>
</feature>
<dbReference type="GO" id="GO:0004619">
    <property type="term" value="F:phosphoglycerate mutase activity"/>
    <property type="evidence" value="ECO:0007669"/>
    <property type="project" value="UniProtKB-UniRule"/>
</dbReference>
<dbReference type="Pfam" id="PF01676">
    <property type="entry name" value="Metalloenzyme"/>
    <property type="match status" value="1"/>
</dbReference>
<dbReference type="GO" id="GO:0005829">
    <property type="term" value="C:cytosol"/>
    <property type="evidence" value="ECO:0007669"/>
    <property type="project" value="TreeGrafter"/>
</dbReference>
<dbReference type="Proteomes" id="UP000230802">
    <property type="component" value="Unassembled WGS sequence"/>
</dbReference>
<name>A0A2H0C219_9BACT</name>
<dbReference type="GO" id="GO:0006007">
    <property type="term" value="P:glucose catabolic process"/>
    <property type="evidence" value="ECO:0007669"/>
    <property type="project" value="InterPro"/>
</dbReference>
<dbReference type="InterPro" id="IPR017850">
    <property type="entry name" value="Alkaline_phosphatase_core_sf"/>
</dbReference>
<comment type="function">
    <text evidence="8">Catalyzes the interconversion of 2-phosphoglycerate and 3-phosphoglycerate.</text>
</comment>
<feature type="binding site" evidence="8 12">
    <location>
        <position position="433"/>
    </location>
    <ligand>
        <name>Mn(2+)</name>
        <dbReference type="ChEBI" id="CHEBI:29035"/>
        <label>2</label>
    </ligand>
</feature>
<comment type="caution">
    <text evidence="15">The sequence shown here is derived from an EMBL/GenBank/DDBJ whole genome shotgun (WGS) entry which is preliminary data.</text>
</comment>
<accession>A0A2H0C219</accession>
<feature type="binding site" evidence="8 11">
    <location>
        <position position="126"/>
    </location>
    <ligand>
        <name>substrate</name>
    </ligand>
</feature>
<evidence type="ECO:0000256" key="2">
    <source>
        <dbReference type="ARBA" id="ARBA00004798"/>
    </source>
</evidence>
<dbReference type="EC" id="5.4.2.12" evidence="8 9"/>
<evidence type="ECO:0000256" key="10">
    <source>
        <dbReference type="PIRSR" id="PIRSR001492-1"/>
    </source>
</evidence>
<dbReference type="EMBL" id="PCTD01000225">
    <property type="protein sequence ID" value="PIP63965.1"/>
    <property type="molecule type" value="Genomic_DNA"/>
</dbReference>
<dbReference type="AlphaFoldDB" id="A0A2H0C219"/>
<evidence type="ECO:0000259" key="13">
    <source>
        <dbReference type="Pfam" id="PF01676"/>
    </source>
</evidence>
<evidence type="ECO:0000256" key="6">
    <source>
        <dbReference type="ARBA" id="ARBA00023211"/>
    </source>
</evidence>
<dbReference type="Gene3D" id="3.40.1450.10">
    <property type="entry name" value="BPG-independent phosphoglycerate mutase, domain B"/>
    <property type="match status" value="1"/>
</dbReference>
<evidence type="ECO:0000256" key="11">
    <source>
        <dbReference type="PIRSR" id="PIRSR001492-2"/>
    </source>
</evidence>
<comment type="catalytic activity">
    <reaction evidence="1 8">
        <text>(2R)-2-phosphoglycerate = (2R)-3-phosphoglycerate</text>
        <dbReference type="Rhea" id="RHEA:15901"/>
        <dbReference type="ChEBI" id="CHEBI:58272"/>
        <dbReference type="ChEBI" id="CHEBI:58289"/>
        <dbReference type="EC" id="5.4.2.12"/>
    </reaction>
</comment>
<evidence type="ECO:0000256" key="3">
    <source>
        <dbReference type="ARBA" id="ARBA00008819"/>
    </source>
</evidence>
<keyword evidence="7 8" id="KW-0413">Isomerase</keyword>
<dbReference type="CDD" id="cd16010">
    <property type="entry name" value="iPGM"/>
    <property type="match status" value="1"/>
</dbReference>
<evidence type="ECO:0000256" key="5">
    <source>
        <dbReference type="ARBA" id="ARBA00023152"/>
    </source>
</evidence>